<name>A0A5C8ZQL3_9GAMM</name>
<dbReference type="Pfam" id="PF05016">
    <property type="entry name" value="ParE_toxin"/>
    <property type="match status" value="1"/>
</dbReference>
<evidence type="ECO:0000256" key="2">
    <source>
        <dbReference type="ARBA" id="ARBA00022649"/>
    </source>
</evidence>
<sequence>MLTLEITDQAEADIEEIYLYIAAESYQSYAESFASKVFKAFDLLCHNSQMGTERTRSGEGVRFYPMDKVNIFYRVVNKRLQILRVHHSAMDSNKLRLQ</sequence>
<dbReference type="InterPro" id="IPR035093">
    <property type="entry name" value="RelE/ParE_toxin_dom_sf"/>
</dbReference>
<dbReference type="Gene3D" id="3.30.2310.20">
    <property type="entry name" value="RelE-like"/>
    <property type="match status" value="1"/>
</dbReference>
<dbReference type="InterPro" id="IPR051803">
    <property type="entry name" value="TA_system_RelE-like_toxin"/>
</dbReference>
<keyword evidence="2" id="KW-1277">Toxin-antitoxin system</keyword>
<accession>A0A5C8ZQL3</accession>
<keyword evidence="4" id="KW-1185">Reference proteome</keyword>
<comment type="caution">
    <text evidence="3">The sequence shown here is derived from an EMBL/GenBank/DDBJ whole genome shotgun (WGS) entry which is preliminary data.</text>
</comment>
<dbReference type="InterPro" id="IPR007712">
    <property type="entry name" value="RelE/ParE_toxin"/>
</dbReference>
<organism evidence="3 4">
    <name type="scientific">Parahaliea maris</name>
    <dbReference type="NCBI Taxonomy" id="2716870"/>
    <lineage>
        <taxon>Bacteria</taxon>
        <taxon>Pseudomonadati</taxon>
        <taxon>Pseudomonadota</taxon>
        <taxon>Gammaproteobacteria</taxon>
        <taxon>Cellvibrionales</taxon>
        <taxon>Halieaceae</taxon>
        <taxon>Parahaliea</taxon>
    </lineage>
</organism>
<proteinExistence type="inferred from homology"/>
<reference evidence="3 4" key="1">
    <citation type="submission" date="2019-08" db="EMBL/GenBank/DDBJ databases">
        <title>Parahaliea maris sp. nov., isolated from the surface seawater.</title>
        <authorList>
            <person name="Liu Y."/>
        </authorList>
    </citation>
    <scope>NUCLEOTIDE SEQUENCE [LARGE SCALE GENOMIC DNA]</scope>
    <source>
        <strain evidence="3 4">HSLHS9</strain>
    </source>
</reference>
<dbReference type="Proteomes" id="UP000321039">
    <property type="component" value="Unassembled WGS sequence"/>
</dbReference>
<dbReference type="AlphaFoldDB" id="A0A5C8ZQL3"/>
<evidence type="ECO:0000313" key="3">
    <source>
        <dbReference type="EMBL" id="TXS90786.1"/>
    </source>
</evidence>
<dbReference type="RefSeq" id="WP_148069784.1">
    <property type="nucleotide sequence ID" value="NZ_VRZA01000007.1"/>
</dbReference>
<dbReference type="PANTHER" id="PTHR33755">
    <property type="entry name" value="TOXIN PARE1-RELATED"/>
    <property type="match status" value="1"/>
</dbReference>
<dbReference type="EMBL" id="VRZA01000007">
    <property type="protein sequence ID" value="TXS90786.1"/>
    <property type="molecule type" value="Genomic_DNA"/>
</dbReference>
<evidence type="ECO:0000313" key="4">
    <source>
        <dbReference type="Proteomes" id="UP000321039"/>
    </source>
</evidence>
<evidence type="ECO:0000256" key="1">
    <source>
        <dbReference type="ARBA" id="ARBA00006226"/>
    </source>
</evidence>
<gene>
    <name evidence="3" type="ORF">FV139_17575</name>
</gene>
<comment type="similarity">
    <text evidence="1">Belongs to the RelE toxin family.</text>
</comment>
<protein>
    <submittedName>
        <fullName evidence="3">Type II toxin-antitoxin system RelE/ParE family toxin</fullName>
    </submittedName>
</protein>